<dbReference type="AlphaFoldDB" id="A0A7W4P1K9"/>
<keyword evidence="2" id="KW-0238">DNA-binding</keyword>
<protein>
    <submittedName>
        <fullName evidence="5">Helix-turn-helix transcriptional regulator</fullName>
    </submittedName>
</protein>
<dbReference type="Gene3D" id="1.10.10.10">
    <property type="entry name" value="Winged helix-like DNA-binding domain superfamily/Winged helix DNA-binding domain"/>
    <property type="match status" value="1"/>
</dbReference>
<dbReference type="Proteomes" id="UP000577891">
    <property type="component" value="Unassembled WGS sequence"/>
</dbReference>
<gene>
    <name evidence="5" type="ORF">HLH35_01585</name>
</gene>
<dbReference type="CDD" id="cd06170">
    <property type="entry name" value="LuxR_C_like"/>
    <property type="match status" value="1"/>
</dbReference>
<evidence type="ECO:0000313" key="5">
    <source>
        <dbReference type="EMBL" id="MBB2170820.1"/>
    </source>
</evidence>
<dbReference type="SMART" id="SM00421">
    <property type="entry name" value="HTH_LUXR"/>
    <property type="match status" value="1"/>
</dbReference>
<dbReference type="PROSITE" id="PS50043">
    <property type="entry name" value="HTH_LUXR_2"/>
    <property type="match status" value="1"/>
</dbReference>
<evidence type="ECO:0000259" key="4">
    <source>
        <dbReference type="PROSITE" id="PS50043"/>
    </source>
</evidence>
<sequence length="109" mass="12146">MTFVASFAFRRPVVSAADRLAITALTTQFYFRYKRLLNPPSSRENVLSEREGECLCWAARGKSSWETGVILGITENTVNFHIKNALGKLQSNNRIEGVVRAICLGLISP</sequence>
<dbReference type="PANTHER" id="PTHR44688">
    <property type="entry name" value="DNA-BINDING TRANSCRIPTIONAL ACTIVATOR DEVR_DOSR"/>
    <property type="match status" value="1"/>
</dbReference>
<accession>A0A7W4P1K9</accession>
<dbReference type="InterPro" id="IPR036388">
    <property type="entry name" value="WH-like_DNA-bd_sf"/>
</dbReference>
<proteinExistence type="predicted"/>
<dbReference type="InterPro" id="IPR016032">
    <property type="entry name" value="Sig_transdc_resp-reg_C-effctor"/>
</dbReference>
<keyword evidence="6" id="KW-1185">Reference proteome</keyword>
<dbReference type="PRINTS" id="PR00038">
    <property type="entry name" value="HTHLUXR"/>
</dbReference>
<dbReference type="Pfam" id="PF00196">
    <property type="entry name" value="GerE"/>
    <property type="match status" value="1"/>
</dbReference>
<dbReference type="SUPFAM" id="SSF46894">
    <property type="entry name" value="C-terminal effector domain of the bipartite response regulators"/>
    <property type="match status" value="1"/>
</dbReference>
<dbReference type="GO" id="GO:0003677">
    <property type="term" value="F:DNA binding"/>
    <property type="evidence" value="ECO:0007669"/>
    <property type="project" value="UniProtKB-KW"/>
</dbReference>
<keyword evidence="1" id="KW-0805">Transcription regulation</keyword>
<evidence type="ECO:0000256" key="2">
    <source>
        <dbReference type="ARBA" id="ARBA00023125"/>
    </source>
</evidence>
<evidence type="ECO:0000313" key="6">
    <source>
        <dbReference type="Proteomes" id="UP000577891"/>
    </source>
</evidence>
<feature type="domain" description="HTH luxR-type" evidence="4">
    <location>
        <begin position="40"/>
        <end position="105"/>
    </location>
</feature>
<dbReference type="EMBL" id="JABEQE010000001">
    <property type="protein sequence ID" value="MBB2170820.1"/>
    <property type="molecule type" value="Genomic_DNA"/>
</dbReference>
<evidence type="ECO:0000256" key="3">
    <source>
        <dbReference type="ARBA" id="ARBA00023163"/>
    </source>
</evidence>
<reference evidence="5 6" key="1">
    <citation type="submission" date="2020-04" db="EMBL/GenBank/DDBJ databases">
        <title>Description of novel Gluconacetobacter.</title>
        <authorList>
            <person name="Sombolestani A."/>
        </authorList>
    </citation>
    <scope>NUCLEOTIDE SEQUENCE [LARGE SCALE GENOMIC DNA]</scope>
    <source>
        <strain evidence="5 6">LMG 27724</strain>
    </source>
</reference>
<dbReference type="PANTHER" id="PTHR44688:SF16">
    <property type="entry name" value="DNA-BINDING TRANSCRIPTIONAL ACTIVATOR DEVR_DOSR"/>
    <property type="match status" value="1"/>
</dbReference>
<organism evidence="5 6">
    <name type="scientific">Gluconacetobacter asukensis</name>
    <dbReference type="NCBI Taxonomy" id="1017181"/>
    <lineage>
        <taxon>Bacteria</taxon>
        <taxon>Pseudomonadati</taxon>
        <taxon>Pseudomonadota</taxon>
        <taxon>Alphaproteobacteria</taxon>
        <taxon>Acetobacterales</taxon>
        <taxon>Acetobacteraceae</taxon>
        <taxon>Gluconacetobacter</taxon>
    </lineage>
</organism>
<evidence type="ECO:0000256" key="1">
    <source>
        <dbReference type="ARBA" id="ARBA00023015"/>
    </source>
</evidence>
<keyword evidence="3" id="KW-0804">Transcription</keyword>
<comment type="caution">
    <text evidence="5">The sequence shown here is derived from an EMBL/GenBank/DDBJ whole genome shotgun (WGS) entry which is preliminary data.</text>
</comment>
<dbReference type="InterPro" id="IPR000792">
    <property type="entry name" value="Tscrpt_reg_LuxR_C"/>
</dbReference>
<dbReference type="GO" id="GO:0006355">
    <property type="term" value="P:regulation of DNA-templated transcription"/>
    <property type="evidence" value="ECO:0007669"/>
    <property type="project" value="InterPro"/>
</dbReference>
<name>A0A7W4P1K9_9PROT</name>